<proteinExistence type="predicted"/>
<gene>
    <name evidence="1" type="ORF">H5V43_04120</name>
</gene>
<evidence type="ECO:0000313" key="2">
    <source>
        <dbReference type="Proteomes" id="UP000593663"/>
    </source>
</evidence>
<accession>A0A7M2GIK3</accession>
<name>A0A7M2GIK3_SPHSA</name>
<dbReference type="Proteomes" id="UP000593663">
    <property type="component" value="Chromosome 1"/>
</dbReference>
<reference evidence="2" key="1">
    <citation type="submission" date="2020-08" db="EMBL/GenBank/DDBJ databases">
        <title>Complete genome sequence of Sphingobium barthaii strain KK22, a high-molecular-weight polycyclic aromatic hydrocarbon-degrading soil bacterium.</title>
        <authorList>
            <person name="Mori J.F."/>
            <person name="Kanaly R.A."/>
        </authorList>
    </citation>
    <scope>NUCLEOTIDE SEQUENCE [LARGE SCALE GENOMIC DNA]</scope>
    <source>
        <strain evidence="2">KK22</strain>
    </source>
</reference>
<sequence>MGDNKSMRLSILDDFMIEEILAAEGDATAADGEALRRDIERAELLARKSRLKALREEIDKERSTSRVVQFDSERMKVKLRAIGSAAASPVTMAARSGNAVDDDDLNGLLEDLAELEQDSEARDNE</sequence>
<dbReference type="AlphaFoldDB" id="A0A7M2GIK3"/>
<dbReference type="EMBL" id="CP060035">
    <property type="protein sequence ID" value="QOT72338.1"/>
    <property type="molecule type" value="Genomic_DNA"/>
</dbReference>
<dbReference type="KEGG" id="sbar:H5V43_04120"/>
<organism evidence="1 2">
    <name type="scientific">Sphingobium fuliginis (strain ATCC 27551)</name>
    <dbReference type="NCBI Taxonomy" id="336203"/>
    <lineage>
        <taxon>Bacteria</taxon>
        <taxon>Pseudomonadati</taxon>
        <taxon>Pseudomonadota</taxon>
        <taxon>Alphaproteobacteria</taxon>
        <taxon>Sphingomonadales</taxon>
        <taxon>Sphingomonadaceae</taxon>
        <taxon>Sphingobium</taxon>
    </lineage>
</organism>
<protein>
    <submittedName>
        <fullName evidence="1">Uncharacterized protein</fullName>
    </submittedName>
</protein>
<evidence type="ECO:0000313" key="1">
    <source>
        <dbReference type="EMBL" id="QOT72338.1"/>
    </source>
</evidence>